<dbReference type="SUPFAM" id="SSF102215">
    <property type="entry name" value="Creatininase"/>
    <property type="match status" value="1"/>
</dbReference>
<evidence type="ECO:0000256" key="1">
    <source>
        <dbReference type="ARBA" id="ARBA00001947"/>
    </source>
</evidence>
<dbReference type="PANTHER" id="PTHR35005:SF1">
    <property type="entry name" value="2-AMINO-5-FORMYLAMINO-6-RIBOSYLAMINOPYRIMIDIN-4(3H)-ONE 5'-MONOPHOSPHATE DEFORMYLASE"/>
    <property type="match status" value="1"/>
</dbReference>
<gene>
    <name evidence="6" type="ORF">ACFFGN_04360</name>
</gene>
<evidence type="ECO:0000256" key="5">
    <source>
        <dbReference type="ARBA" id="ARBA00024029"/>
    </source>
</evidence>
<comment type="cofactor">
    <cofactor evidence="1">
        <name>Zn(2+)</name>
        <dbReference type="ChEBI" id="CHEBI:29105"/>
    </cofactor>
</comment>
<comment type="similarity">
    <text evidence="5">Belongs to the creatininase superfamily.</text>
</comment>
<dbReference type="RefSeq" id="WP_380043980.1">
    <property type="nucleotide sequence ID" value="NZ_JBHLTC010000005.1"/>
</dbReference>
<dbReference type="Proteomes" id="UP001589890">
    <property type="component" value="Unassembled WGS sequence"/>
</dbReference>
<keyword evidence="4" id="KW-0862">Zinc</keyword>
<name>A0ABV6QF69_9ACTN</name>
<comment type="caution">
    <text evidence="6">The sequence shown here is derived from an EMBL/GenBank/DDBJ whole genome shotgun (WGS) entry which is preliminary data.</text>
</comment>
<evidence type="ECO:0000313" key="6">
    <source>
        <dbReference type="EMBL" id="MFC0623281.1"/>
    </source>
</evidence>
<dbReference type="EMBL" id="JBHLTC010000005">
    <property type="protein sequence ID" value="MFC0623281.1"/>
    <property type="molecule type" value="Genomic_DNA"/>
</dbReference>
<dbReference type="Gene3D" id="3.40.50.10310">
    <property type="entry name" value="Creatininase"/>
    <property type="match status" value="1"/>
</dbReference>
<dbReference type="InterPro" id="IPR024087">
    <property type="entry name" value="Creatininase-like_sf"/>
</dbReference>
<keyword evidence="3" id="KW-0378">Hydrolase</keyword>
<keyword evidence="2" id="KW-0479">Metal-binding</keyword>
<protein>
    <submittedName>
        <fullName evidence="6">Creatininase family protein</fullName>
    </submittedName>
</protein>
<evidence type="ECO:0000256" key="3">
    <source>
        <dbReference type="ARBA" id="ARBA00022801"/>
    </source>
</evidence>
<dbReference type="Pfam" id="PF02633">
    <property type="entry name" value="Creatininase"/>
    <property type="match status" value="1"/>
</dbReference>
<reference evidence="6 7" key="1">
    <citation type="submission" date="2024-09" db="EMBL/GenBank/DDBJ databases">
        <authorList>
            <person name="Sun Q."/>
            <person name="Mori K."/>
        </authorList>
    </citation>
    <scope>NUCLEOTIDE SEQUENCE [LARGE SCALE GENOMIC DNA]</scope>
    <source>
        <strain evidence="6 7">CGMCC 1.15906</strain>
    </source>
</reference>
<evidence type="ECO:0000256" key="4">
    <source>
        <dbReference type="ARBA" id="ARBA00022833"/>
    </source>
</evidence>
<keyword evidence="7" id="KW-1185">Reference proteome</keyword>
<dbReference type="PANTHER" id="PTHR35005">
    <property type="entry name" value="3-DEHYDRO-SCYLLO-INOSOSE HYDROLASE"/>
    <property type="match status" value="1"/>
</dbReference>
<dbReference type="InterPro" id="IPR003785">
    <property type="entry name" value="Creatininase/forma_Hydrolase"/>
</dbReference>
<accession>A0ABV6QF69</accession>
<sequence length="252" mass="26678">MTRLARLTTDEAADAVTASPLAIIPVGALEQHGGGMALSTDTVRADGVADLVATLLDGKAVVAPAIPYGVSPHHLAFAGTLTLSPTTFRTVVRELVDSLYRHGWRHVLVITGHGGNNAALSVLAQELLTELPDLRFAWTPITEIVPDVIAGMAVSEIHGHAGEAETAQMLHLAPELVYAERLEPGVTGRDDLNSAGRLARTKRGPRLAIGFEQYHERGVLGDPRTATAANGRLLIETAAQRIADFSAELLNT</sequence>
<evidence type="ECO:0000256" key="2">
    <source>
        <dbReference type="ARBA" id="ARBA00022723"/>
    </source>
</evidence>
<proteinExistence type="inferred from homology"/>
<organism evidence="6 7">
    <name type="scientific">Kribbella deserti</name>
    <dbReference type="NCBI Taxonomy" id="1926257"/>
    <lineage>
        <taxon>Bacteria</taxon>
        <taxon>Bacillati</taxon>
        <taxon>Actinomycetota</taxon>
        <taxon>Actinomycetes</taxon>
        <taxon>Propionibacteriales</taxon>
        <taxon>Kribbellaceae</taxon>
        <taxon>Kribbella</taxon>
    </lineage>
</organism>
<evidence type="ECO:0000313" key="7">
    <source>
        <dbReference type="Proteomes" id="UP001589890"/>
    </source>
</evidence>